<keyword evidence="1" id="KW-0812">Transmembrane</keyword>
<evidence type="ECO:0000313" key="3">
    <source>
        <dbReference type="Proteomes" id="UP000317171"/>
    </source>
</evidence>
<sequence length="637" mass="72877">MTGQLVKIISTANRKHYLSLVFWIGMMMVLPGSVFAIDIEEAIWGFNNQNSTGKCIPLSLKLSNNTPEVFDELVQLSRIQYSGNKVGAPLCRKIFLAPYSSQWVQFYPYVIDERQGDWSLNWGPRFIYSRKISRNAGNYAKKQESGAQLSRIILTSSTALSQSGSQFKSYPEELFPPSVTATDSLDEVILDHVPRWDAARKESFMDWLYQGGTLHLLSDSSGANLNFTTSMIELNTPQDHFRVGTGLVIRHQGKLNQLTESLVVSSLQEALAEELAMVAAPKPSESEKKQSVTQQHDDSYYYGDANANILSAISEMTRPDHNWTIIYILTVLYIFLIFPGCYLFNKKQKHYHYRNSLLFLLLTVMIFSTIFWSVGKRGYGETTTINSLVIASPLKGDQYDLTCWVNSFVTSGAEYQFSSTGNGVIFTTAQEAEKVRGAIFNGLDGIFYSDIPPFSSRRFMYRIKAPYKEHNLKVINCKIDANSQLESLLIESRATLPDHISQVHLIYDRKIYDLKQSEEDGRTYWVLGNGRKPLSAWNTRLEVESRFRRSYEYLTEKKDTSQIYDALYERMVMKYLNLARPSQLNQYQGEKSRIKLFLYSDIPEEFKLKTNVQGVQQGRVLFAYDLPLPEKKNDKND</sequence>
<dbReference type="Proteomes" id="UP000317171">
    <property type="component" value="Chromosome"/>
</dbReference>
<accession>A0A517RGF5</accession>
<evidence type="ECO:0000256" key="1">
    <source>
        <dbReference type="SAM" id="Phobius"/>
    </source>
</evidence>
<dbReference type="KEGG" id="gaz:Pan241w_30480"/>
<gene>
    <name evidence="2" type="ORF">Pan241w_30480</name>
</gene>
<keyword evidence="1" id="KW-0472">Membrane</keyword>
<keyword evidence="3" id="KW-1185">Reference proteome</keyword>
<name>A0A517RGF5_9PLAN</name>
<organism evidence="2 3">
    <name type="scientific">Gimesia alba</name>
    <dbReference type="NCBI Taxonomy" id="2527973"/>
    <lineage>
        <taxon>Bacteria</taxon>
        <taxon>Pseudomonadati</taxon>
        <taxon>Planctomycetota</taxon>
        <taxon>Planctomycetia</taxon>
        <taxon>Planctomycetales</taxon>
        <taxon>Planctomycetaceae</taxon>
        <taxon>Gimesia</taxon>
    </lineage>
</organism>
<proteinExistence type="predicted"/>
<protein>
    <submittedName>
        <fullName evidence="2">Uncharacterized protein</fullName>
    </submittedName>
</protein>
<dbReference type="EMBL" id="CP036269">
    <property type="protein sequence ID" value="QDT42953.1"/>
    <property type="molecule type" value="Genomic_DNA"/>
</dbReference>
<dbReference type="RefSeq" id="WP_145217023.1">
    <property type="nucleotide sequence ID" value="NZ_CP036269.1"/>
</dbReference>
<feature type="transmembrane region" description="Helical" evidence="1">
    <location>
        <begin position="323"/>
        <end position="344"/>
    </location>
</feature>
<evidence type="ECO:0000313" key="2">
    <source>
        <dbReference type="EMBL" id="QDT42953.1"/>
    </source>
</evidence>
<keyword evidence="1" id="KW-1133">Transmembrane helix</keyword>
<dbReference type="OrthoDB" id="214230at2"/>
<dbReference type="AlphaFoldDB" id="A0A517RGF5"/>
<feature type="transmembrane region" description="Helical" evidence="1">
    <location>
        <begin position="356"/>
        <end position="375"/>
    </location>
</feature>
<reference evidence="2 3" key="1">
    <citation type="submission" date="2019-02" db="EMBL/GenBank/DDBJ databases">
        <title>Deep-cultivation of Planctomycetes and their phenomic and genomic characterization uncovers novel biology.</title>
        <authorList>
            <person name="Wiegand S."/>
            <person name="Jogler M."/>
            <person name="Boedeker C."/>
            <person name="Pinto D."/>
            <person name="Vollmers J."/>
            <person name="Rivas-Marin E."/>
            <person name="Kohn T."/>
            <person name="Peeters S.H."/>
            <person name="Heuer A."/>
            <person name="Rast P."/>
            <person name="Oberbeckmann S."/>
            <person name="Bunk B."/>
            <person name="Jeske O."/>
            <person name="Meyerdierks A."/>
            <person name="Storesund J.E."/>
            <person name="Kallscheuer N."/>
            <person name="Luecker S."/>
            <person name="Lage O.M."/>
            <person name="Pohl T."/>
            <person name="Merkel B.J."/>
            <person name="Hornburger P."/>
            <person name="Mueller R.-W."/>
            <person name="Bruemmer F."/>
            <person name="Labrenz M."/>
            <person name="Spormann A.M."/>
            <person name="Op den Camp H."/>
            <person name="Overmann J."/>
            <person name="Amann R."/>
            <person name="Jetten M.S.M."/>
            <person name="Mascher T."/>
            <person name="Medema M.H."/>
            <person name="Devos D.P."/>
            <person name="Kaster A.-K."/>
            <person name="Ovreas L."/>
            <person name="Rohde M."/>
            <person name="Galperin M.Y."/>
            <person name="Jogler C."/>
        </authorList>
    </citation>
    <scope>NUCLEOTIDE SEQUENCE [LARGE SCALE GENOMIC DNA]</scope>
    <source>
        <strain evidence="2 3">Pan241w</strain>
    </source>
</reference>
<feature type="transmembrane region" description="Helical" evidence="1">
    <location>
        <begin position="17"/>
        <end position="37"/>
    </location>
</feature>